<reference evidence="1" key="1">
    <citation type="submission" date="2020-09" db="EMBL/GenBank/DDBJ databases">
        <title>A novel bacterium of genus Paenibacillus, isolated from South China Sea.</title>
        <authorList>
            <person name="Huang H."/>
            <person name="Mo K."/>
            <person name="Hu Y."/>
        </authorList>
    </citation>
    <scope>NUCLEOTIDE SEQUENCE</scope>
    <source>
        <strain evidence="1">IB182363</strain>
    </source>
</reference>
<keyword evidence="2" id="KW-1185">Reference proteome</keyword>
<dbReference type="AlphaFoldDB" id="A0A927CBG1"/>
<evidence type="ECO:0000313" key="1">
    <source>
        <dbReference type="EMBL" id="MBD2864585.1"/>
    </source>
</evidence>
<evidence type="ECO:0000313" key="2">
    <source>
        <dbReference type="Proteomes" id="UP000639396"/>
    </source>
</evidence>
<comment type="caution">
    <text evidence="1">The sequence shown here is derived from an EMBL/GenBank/DDBJ whole genome shotgun (WGS) entry which is preliminary data.</text>
</comment>
<sequence>MYYSRRKPLDEIPQELTLVWSCTNDKCNGWIRDNFSFSNQPICPQCQSAMAKTEKMITVIANTSPNSSKK</sequence>
<organism evidence="1 2">
    <name type="scientific">Paenibacillus oceani</name>
    <dbReference type="NCBI Taxonomy" id="2772510"/>
    <lineage>
        <taxon>Bacteria</taxon>
        <taxon>Bacillati</taxon>
        <taxon>Bacillota</taxon>
        <taxon>Bacilli</taxon>
        <taxon>Bacillales</taxon>
        <taxon>Paenibacillaceae</taxon>
        <taxon>Paenibacillus</taxon>
    </lineage>
</organism>
<accession>A0A927CBG1</accession>
<dbReference type="Proteomes" id="UP000639396">
    <property type="component" value="Unassembled WGS sequence"/>
</dbReference>
<dbReference type="RefSeq" id="WP_190930202.1">
    <property type="nucleotide sequence ID" value="NZ_JACXJA010000030.1"/>
</dbReference>
<gene>
    <name evidence="1" type="ORF">IDH45_21580</name>
</gene>
<proteinExistence type="predicted"/>
<dbReference type="InterPro" id="IPR025916">
    <property type="entry name" value="YdjO"/>
</dbReference>
<protein>
    <submittedName>
        <fullName evidence="1">Cold-shock protein</fullName>
    </submittedName>
</protein>
<name>A0A927CBG1_9BACL</name>
<dbReference type="EMBL" id="JACXJA010000030">
    <property type="protein sequence ID" value="MBD2864585.1"/>
    <property type="molecule type" value="Genomic_DNA"/>
</dbReference>
<dbReference type="Pfam" id="PF14169">
    <property type="entry name" value="YdjO"/>
    <property type="match status" value="1"/>
</dbReference>